<dbReference type="EMBL" id="BK014834">
    <property type="protein sequence ID" value="DAD77818.1"/>
    <property type="molecule type" value="Genomic_DNA"/>
</dbReference>
<feature type="transmembrane region" description="Helical" evidence="1">
    <location>
        <begin position="43"/>
        <end position="68"/>
    </location>
</feature>
<feature type="transmembrane region" description="Helical" evidence="1">
    <location>
        <begin position="6"/>
        <end position="23"/>
    </location>
</feature>
<keyword evidence="1" id="KW-1133">Transmembrane helix</keyword>
<evidence type="ECO:0000256" key="1">
    <source>
        <dbReference type="SAM" id="Phobius"/>
    </source>
</evidence>
<keyword evidence="1" id="KW-0812">Transmembrane</keyword>
<evidence type="ECO:0000313" key="2">
    <source>
        <dbReference type="EMBL" id="DAD77818.1"/>
    </source>
</evidence>
<accession>A0A8S5M6G4</accession>
<protein>
    <submittedName>
        <fullName evidence="2">Uncharacterized protein</fullName>
    </submittedName>
</protein>
<name>A0A8S5M6G4_9CAUD</name>
<organism evidence="2">
    <name type="scientific">Myoviridae sp. ctlRg1</name>
    <dbReference type="NCBI Taxonomy" id="2826692"/>
    <lineage>
        <taxon>Viruses</taxon>
        <taxon>Duplodnaviria</taxon>
        <taxon>Heunggongvirae</taxon>
        <taxon>Uroviricota</taxon>
        <taxon>Caudoviricetes</taxon>
    </lineage>
</organism>
<reference evidence="2" key="1">
    <citation type="journal article" date="2021" name="Proc. Natl. Acad. Sci. U.S.A.">
        <title>A Catalog of Tens of Thousands of Viruses from Human Metagenomes Reveals Hidden Associations with Chronic Diseases.</title>
        <authorList>
            <person name="Tisza M.J."/>
            <person name="Buck C.B."/>
        </authorList>
    </citation>
    <scope>NUCLEOTIDE SEQUENCE</scope>
    <source>
        <strain evidence="2">CtlRg1</strain>
    </source>
</reference>
<proteinExistence type="predicted"/>
<keyword evidence="1" id="KW-0472">Membrane</keyword>
<sequence>MQEIYQTLVAGALFSAFLANIVLKDSNRSRLIDFFDRIKLYKVADALMCYFCTCFWLNVFVFLAIAIATSEPKWMVAPFIVTPISKFFV</sequence>